<dbReference type="Pfam" id="PF00550">
    <property type="entry name" value="PP-binding"/>
    <property type="match status" value="1"/>
</dbReference>
<protein>
    <submittedName>
        <fullName evidence="6">Thioester reductase domain-containing protein</fullName>
    </submittedName>
</protein>
<dbReference type="Gene3D" id="3.30.300.30">
    <property type="match status" value="2"/>
</dbReference>
<dbReference type="FunFam" id="1.10.1200.10:FF:000005">
    <property type="entry name" value="Nonribosomal peptide synthetase 1"/>
    <property type="match status" value="1"/>
</dbReference>
<dbReference type="PANTHER" id="PTHR44845:SF6">
    <property type="entry name" value="BETA-ALANINE-ACTIVATING ENZYME"/>
    <property type="match status" value="1"/>
</dbReference>
<gene>
    <name evidence="6" type="ORF">R4F53_20670</name>
</gene>
<dbReference type="CDD" id="cd05235">
    <property type="entry name" value="SDR_e1"/>
    <property type="match status" value="1"/>
</dbReference>
<dbReference type="PROSITE" id="PS00012">
    <property type="entry name" value="PHOSPHOPANTETHEINE"/>
    <property type="match status" value="1"/>
</dbReference>
<dbReference type="EMBL" id="JAWLLD010000027">
    <property type="protein sequence ID" value="MDV7014706.1"/>
    <property type="molecule type" value="Genomic_DNA"/>
</dbReference>
<reference evidence="6" key="1">
    <citation type="submission" date="2023-10" db="EMBL/GenBank/DDBJ databases">
        <title>Characterization and genome sequence of Mycobacterium intracellulare ABSURDO, a novel pathogenic isolate with three colony morphotypes that vary in growth and acid-fastness.</title>
        <authorList>
            <person name="Jude B.A."/>
            <person name="Robinson R.T."/>
        </authorList>
    </citation>
    <scope>NUCLEOTIDE SEQUENCE</scope>
    <source>
        <strain evidence="6">ABSURDO Component B</strain>
    </source>
</reference>
<dbReference type="InterPro" id="IPR009081">
    <property type="entry name" value="PP-bd_ACP"/>
</dbReference>
<evidence type="ECO:0000259" key="5">
    <source>
        <dbReference type="PROSITE" id="PS50075"/>
    </source>
</evidence>
<dbReference type="Gene3D" id="1.10.1200.10">
    <property type="entry name" value="ACP-like"/>
    <property type="match status" value="1"/>
</dbReference>
<dbReference type="SUPFAM" id="SSF51735">
    <property type="entry name" value="NAD(P)-binding Rossmann-fold domains"/>
    <property type="match status" value="1"/>
</dbReference>
<dbReference type="RefSeq" id="WP_225325174.1">
    <property type="nucleotide sequence ID" value="NZ_JAEKMV010000025.1"/>
</dbReference>
<dbReference type="Gene3D" id="3.40.50.720">
    <property type="entry name" value="NAD(P)-binding Rossmann-like Domain"/>
    <property type="match status" value="1"/>
</dbReference>
<dbReference type="Pfam" id="PF08242">
    <property type="entry name" value="Methyltransf_12"/>
    <property type="match status" value="1"/>
</dbReference>
<dbReference type="InterPro" id="IPR036736">
    <property type="entry name" value="ACP-like_sf"/>
</dbReference>
<name>A0AAE4RKP6_MYCIT</name>
<dbReference type="SMART" id="SM00823">
    <property type="entry name" value="PKS_PP"/>
    <property type="match status" value="1"/>
</dbReference>
<sequence>DEQVKIRGYRIELGEIQAALNRIESIKQAVVIAREDQPGDKRLVAYLTLDRTTAPDHNAEIVEEWQHIWDDVYGDEAEESAFGADFRGWNSSYTGDPIPRGEMVEWRAATVDRIMETQPRRVLEIGVGSGLLLSQIGPHCDHYVATDMSKVAIDKLGRSLDQLQIPWRDRVQLLTQPAHVTEALRPGYFDTIILNSVIQYFPNREYLTGLLDNAVDLLAPGGTLFIGDVRNHSLHRAFQAAVALARSAGTDAAEIRERVHRAILSDAELLVAPEFFTAWAARHPKVTGVDIRVKRGLADNELTRYRYDVVAHTAPVPVRSVAAVPAWTWNQFDSPQDLCNRLTSRRPGAVRVTEIPRTGLATDVHIERAITAGLSLDEALAEAAEIRNTATPEQLHRIGRTAGYRVAVTWGAESGTLDAVFISANDPASAELSPLSDLYLPSDGTRHRAAFTNNPHTNSALSALRERVTEQLPDYMVPAHYVVLDEFPLTTSGKLDRRALPVPEYRGIDRYRAPSDAVEEALAGIYAQVLGLERVGVDDSFFELGGDSLSAMRLVAAVNSRLSADLLVRAVFDAPTVTGLRQHLIVGSMPEGEAHGPSFASVHGATPTEVHASDLTLDKFIDAATLSAAPTLPGPSAEVRTVLLTGATGFLGRYLVLEWLKKLEPRGGKLICLIRADSDDHARQRLDRTFDSKDREMLRHFRELAADRLEVIAGDTSKSSLGIDALAWQRLAASVDLIVDCAALVNLVLPYRELFGPNVVGTATLIRLALTTKLKRYTFVSTYDVGRQIEPSMFTEDADIRVISAHRIVDDSYANGYGNSKWAGEVLLREAHDLCGMPTAVFRSGMILADTTYAAQLNLTDMITRMVLSVVATGVAPRSFYQLDEAGNRQRAHYDGLPVDFVSEAIAALGAQGAERFETYHVMNPHDDGAGLDQFVDWLIEAGYPIERIDDFGQWLHRFEVGLRALPERQRQHSVLSMLLALMGDSKDRRPPEPTVGSFAPVDRFRAAVREANLGPDNDIPRISASTIIKYATDLRILGLLQPGVRTDQTDH</sequence>
<dbReference type="Pfam" id="PF07993">
    <property type="entry name" value="NAD_binding_4"/>
    <property type="match status" value="1"/>
</dbReference>
<dbReference type="InterPro" id="IPR006162">
    <property type="entry name" value="Ppantetheine_attach_site"/>
</dbReference>
<dbReference type="GO" id="GO:0016740">
    <property type="term" value="F:transferase activity"/>
    <property type="evidence" value="ECO:0007669"/>
    <property type="project" value="UniProtKB-KW"/>
</dbReference>
<evidence type="ECO:0000256" key="1">
    <source>
        <dbReference type="ARBA" id="ARBA00001957"/>
    </source>
</evidence>
<keyword evidence="4" id="KW-0808">Transferase</keyword>
<dbReference type="InterPro" id="IPR013217">
    <property type="entry name" value="Methyltransf_12"/>
</dbReference>
<evidence type="ECO:0000256" key="3">
    <source>
        <dbReference type="ARBA" id="ARBA00022553"/>
    </source>
</evidence>
<feature type="non-terminal residue" evidence="6">
    <location>
        <position position="1"/>
    </location>
</feature>
<dbReference type="SUPFAM" id="SSF53335">
    <property type="entry name" value="S-adenosyl-L-methionine-dependent methyltransferases"/>
    <property type="match status" value="1"/>
</dbReference>
<evidence type="ECO:0000313" key="7">
    <source>
        <dbReference type="Proteomes" id="UP001187143"/>
    </source>
</evidence>
<dbReference type="InterPro" id="IPR036291">
    <property type="entry name" value="NAD(P)-bd_dom_sf"/>
</dbReference>
<dbReference type="CDD" id="cd02440">
    <property type="entry name" value="AdoMet_MTases"/>
    <property type="match status" value="1"/>
</dbReference>
<evidence type="ECO:0000256" key="2">
    <source>
        <dbReference type="ARBA" id="ARBA00022450"/>
    </source>
</evidence>
<feature type="domain" description="Carrier" evidence="5">
    <location>
        <begin position="513"/>
        <end position="588"/>
    </location>
</feature>
<dbReference type="Gene3D" id="3.40.50.150">
    <property type="entry name" value="Vaccinia Virus protein VP39"/>
    <property type="match status" value="1"/>
</dbReference>
<dbReference type="SUPFAM" id="SSF47336">
    <property type="entry name" value="ACP-like"/>
    <property type="match status" value="1"/>
</dbReference>
<dbReference type="AlphaFoldDB" id="A0AAE4RKP6"/>
<comment type="caution">
    <text evidence="6">The sequence shown here is derived from an EMBL/GenBank/DDBJ whole genome shotgun (WGS) entry which is preliminary data.</text>
</comment>
<evidence type="ECO:0000256" key="4">
    <source>
        <dbReference type="ARBA" id="ARBA00022679"/>
    </source>
</evidence>
<dbReference type="NCBIfam" id="TIGR01746">
    <property type="entry name" value="Thioester-redct"/>
    <property type="match status" value="1"/>
</dbReference>
<dbReference type="PROSITE" id="PS50075">
    <property type="entry name" value="CARRIER"/>
    <property type="match status" value="1"/>
</dbReference>
<dbReference type="GO" id="GO:0031177">
    <property type="term" value="F:phosphopantetheine binding"/>
    <property type="evidence" value="ECO:0007669"/>
    <property type="project" value="InterPro"/>
</dbReference>
<dbReference type="SUPFAM" id="SSF56801">
    <property type="entry name" value="Acetyl-CoA synthetase-like"/>
    <property type="match status" value="1"/>
</dbReference>
<dbReference type="InterPro" id="IPR013120">
    <property type="entry name" value="FAR_NAD-bd"/>
</dbReference>
<dbReference type="Proteomes" id="UP001187143">
    <property type="component" value="Unassembled WGS sequence"/>
</dbReference>
<organism evidence="6 7">
    <name type="scientific">Mycobacterium intracellulare</name>
    <dbReference type="NCBI Taxonomy" id="1767"/>
    <lineage>
        <taxon>Bacteria</taxon>
        <taxon>Bacillati</taxon>
        <taxon>Actinomycetota</taxon>
        <taxon>Actinomycetes</taxon>
        <taxon>Mycobacteriales</taxon>
        <taxon>Mycobacteriaceae</taxon>
        <taxon>Mycobacterium</taxon>
        <taxon>Mycobacterium avium complex (MAC)</taxon>
    </lineage>
</organism>
<accession>A0AAE4RKP6</accession>
<dbReference type="InterPro" id="IPR029063">
    <property type="entry name" value="SAM-dependent_MTases_sf"/>
</dbReference>
<dbReference type="PANTHER" id="PTHR44845">
    <property type="entry name" value="CARRIER DOMAIN-CONTAINING PROTEIN"/>
    <property type="match status" value="1"/>
</dbReference>
<dbReference type="InterPro" id="IPR010080">
    <property type="entry name" value="Thioester_reductase-like_dom"/>
</dbReference>
<dbReference type="InterPro" id="IPR020806">
    <property type="entry name" value="PKS_PP-bd"/>
</dbReference>
<dbReference type="SMART" id="SM01294">
    <property type="entry name" value="PKS_PP_betabranch"/>
    <property type="match status" value="1"/>
</dbReference>
<proteinExistence type="predicted"/>
<comment type="cofactor">
    <cofactor evidence="1">
        <name>pantetheine 4'-phosphate</name>
        <dbReference type="ChEBI" id="CHEBI:47942"/>
    </cofactor>
</comment>
<keyword evidence="3" id="KW-0597">Phosphoprotein</keyword>
<keyword evidence="2" id="KW-0596">Phosphopantetheine</keyword>
<dbReference type="InterPro" id="IPR045851">
    <property type="entry name" value="AMP-bd_C_sf"/>
</dbReference>
<evidence type="ECO:0000313" key="6">
    <source>
        <dbReference type="EMBL" id="MDV7014706.1"/>
    </source>
</evidence>